<name>A0A6D2JHJ7_9BRAS</name>
<proteinExistence type="predicted"/>
<gene>
    <name evidence="2" type="ORF">MERR_LOCUS23581</name>
</gene>
<feature type="domain" description="DUF577" evidence="1">
    <location>
        <begin position="103"/>
        <end position="267"/>
    </location>
</feature>
<accession>A0A6D2JHJ7</accession>
<dbReference type="PANTHER" id="PTHR31861">
    <property type="entry name" value="OS10G0507500 PROTEIN"/>
    <property type="match status" value="1"/>
</dbReference>
<dbReference type="Proteomes" id="UP000467841">
    <property type="component" value="Unassembled WGS sequence"/>
</dbReference>
<evidence type="ECO:0000259" key="1">
    <source>
        <dbReference type="Pfam" id="PF04510"/>
    </source>
</evidence>
<sequence length="595" mass="68171">MAKSPDLMFKARDLLATPSHEGLTIVVDQLFKRQETDEYKTARALYDFCVANLSNCLTLKLLKLYLHSIDDVVRFRSIFLLYKTLTDSRNGSIAIALSLVSFKDIKPLVISCLKMPNAKKSDGKILRRIVSFVAFSVVKLDNRGWDELGDCILFLANTDPLKAFSVFLDLPLLGLKFVRPFLEKLVEEVYKVLQDDRDEEDWSLALETAIKLGIQIERRFDLTREILGNVLKSAGELVKKGKEQFLQRGLARLVKFLEKDSKMCEYSSEQCGFVSEFAFKIGTYTEEAARNIYQMVTKLENHVPDPAFKLEPSLVEKQRSELELYKSLEMLPPVEILSMVALTRMSDESREVAMRRVHDFLCDHTSGKAVIGVSEIRKLKKLLISCLAEVGLPENTFKILGQVVFHVAHEMLSFQEDTWSDLWVYIGSQCKTQFENTVYIFQCLTMMLEDKEFVIPAIENLLPEITTRLNPPRELLVDNSCWVLAFVGGFCAAIHLLEFTSYAGSVKEISDQMIGSVGELVERGMEVGLVRRALRDLESVVKKQVEWYDANEYRFCKTLLRRLYTIRGLGRETMFVVWRTNKIFERGTPNVDKEL</sequence>
<evidence type="ECO:0000313" key="3">
    <source>
        <dbReference type="Proteomes" id="UP000467841"/>
    </source>
</evidence>
<reference evidence="2" key="1">
    <citation type="submission" date="2020-01" db="EMBL/GenBank/DDBJ databases">
        <authorList>
            <person name="Mishra B."/>
        </authorList>
    </citation>
    <scope>NUCLEOTIDE SEQUENCE [LARGE SCALE GENOMIC DNA]</scope>
</reference>
<dbReference type="InterPro" id="IPR007598">
    <property type="entry name" value="DUF577"/>
</dbReference>
<dbReference type="SUPFAM" id="SSF48371">
    <property type="entry name" value="ARM repeat"/>
    <property type="match status" value="1"/>
</dbReference>
<dbReference type="PANTHER" id="PTHR31861:SF21">
    <property type="entry name" value="DUF577 DOMAIN-CONTAINING PROTEIN-RELATED"/>
    <property type="match status" value="1"/>
</dbReference>
<dbReference type="EMBL" id="CACVBM020001163">
    <property type="protein sequence ID" value="CAA7036346.1"/>
    <property type="molecule type" value="Genomic_DNA"/>
</dbReference>
<comment type="caution">
    <text evidence="2">The sequence shown here is derived from an EMBL/GenBank/DDBJ whole genome shotgun (WGS) entry which is preliminary data.</text>
</comment>
<organism evidence="2 3">
    <name type="scientific">Microthlaspi erraticum</name>
    <dbReference type="NCBI Taxonomy" id="1685480"/>
    <lineage>
        <taxon>Eukaryota</taxon>
        <taxon>Viridiplantae</taxon>
        <taxon>Streptophyta</taxon>
        <taxon>Embryophyta</taxon>
        <taxon>Tracheophyta</taxon>
        <taxon>Spermatophyta</taxon>
        <taxon>Magnoliopsida</taxon>
        <taxon>eudicotyledons</taxon>
        <taxon>Gunneridae</taxon>
        <taxon>Pentapetalae</taxon>
        <taxon>rosids</taxon>
        <taxon>malvids</taxon>
        <taxon>Brassicales</taxon>
        <taxon>Brassicaceae</taxon>
        <taxon>Coluteocarpeae</taxon>
        <taxon>Microthlaspi</taxon>
    </lineage>
</organism>
<evidence type="ECO:0000313" key="2">
    <source>
        <dbReference type="EMBL" id="CAA7036346.1"/>
    </source>
</evidence>
<protein>
    <recommendedName>
        <fullName evidence="1">DUF577 domain-containing protein</fullName>
    </recommendedName>
</protein>
<dbReference type="Pfam" id="PF04510">
    <property type="entry name" value="DUF577"/>
    <property type="match status" value="2"/>
</dbReference>
<keyword evidence="3" id="KW-1185">Reference proteome</keyword>
<dbReference type="AlphaFoldDB" id="A0A6D2JHJ7"/>
<dbReference type="InterPro" id="IPR016024">
    <property type="entry name" value="ARM-type_fold"/>
</dbReference>
<dbReference type="OrthoDB" id="1048459at2759"/>
<feature type="domain" description="DUF577" evidence="1">
    <location>
        <begin position="376"/>
        <end position="550"/>
    </location>
</feature>